<protein>
    <submittedName>
        <fullName evidence="2">Uncharacterized protein</fullName>
    </submittedName>
</protein>
<comment type="caution">
    <text evidence="2">The sequence shown here is derived from an EMBL/GenBank/DDBJ whole genome shotgun (WGS) entry which is preliminary data.</text>
</comment>
<evidence type="ECO:0000313" key="2">
    <source>
        <dbReference type="EMBL" id="KAK1381068.1"/>
    </source>
</evidence>
<dbReference type="EMBL" id="JAUIZM010000006">
    <property type="protein sequence ID" value="KAK1381068.1"/>
    <property type="molecule type" value="Genomic_DNA"/>
</dbReference>
<name>A0AAD8I985_9APIA</name>
<proteinExistence type="predicted"/>
<dbReference type="AlphaFoldDB" id="A0AAD8I985"/>
<reference evidence="2" key="1">
    <citation type="submission" date="2023-02" db="EMBL/GenBank/DDBJ databases">
        <title>Genome of toxic invasive species Heracleum sosnowskyi carries increased number of genes despite the absence of recent whole-genome duplications.</title>
        <authorList>
            <person name="Schelkunov M."/>
            <person name="Shtratnikova V."/>
            <person name="Makarenko M."/>
            <person name="Klepikova A."/>
            <person name="Omelchenko D."/>
            <person name="Novikova G."/>
            <person name="Obukhova E."/>
            <person name="Bogdanov V."/>
            <person name="Penin A."/>
            <person name="Logacheva M."/>
        </authorList>
    </citation>
    <scope>NUCLEOTIDE SEQUENCE</scope>
    <source>
        <strain evidence="2">Hsosn_3</strain>
        <tissue evidence="2">Leaf</tissue>
    </source>
</reference>
<dbReference type="Proteomes" id="UP001237642">
    <property type="component" value="Unassembled WGS sequence"/>
</dbReference>
<feature type="compositionally biased region" description="Basic and acidic residues" evidence="1">
    <location>
        <begin position="83"/>
        <end position="93"/>
    </location>
</feature>
<evidence type="ECO:0000313" key="3">
    <source>
        <dbReference type="Proteomes" id="UP001237642"/>
    </source>
</evidence>
<reference evidence="2" key="2">
    <citation type="submission" date="2023-05" db="EMBL/GenBank/DDBJ databases">
        <authorList>
            <person name="Schelkunov M.I."/>
        </authorList>
    </citation>
    <scope>NUCLEOTIDE SEQUENCE</scope>
    <source>
        <strain evidence="2">Hsosn_3</strain>
        <tissue evidence="2">Leaf</tissue>
    </source>
</reference>
<sequence>MKMLRIFKTGVIGVFAPMIELALKLLNQRVMDIFEIIGMLPVLDGFCYHFERCLTESRGQCPSRLVNDHMRDVGITKPVTRSKVKEQPNETRSAKAKYAAL</sequence>
<feature type="region of interest" description="Disordered" evidence="1">
    <location>
        <begin position="77"/>
        <end position="101"/>
    </location>
</feature>
<gene>
    <name evidence="2" type="ORF">POM88_027812</name>
</gene>
<organism evidence="2 3">
    <name type="scientific">Heracleum sosnowskyi</name>
    <dbReference type="NCBI Taxonomy" id="360622"/>
    <lineage>
        <taxon>Eukaryota</taxon>
        <taxon>Viridiplantae</taxon>
        <taxon>Streptophyta</taxon>
        <taxon>Embryophyta</taxon>
        <taxon>Tracheophyta</taxon>
        <taxon>Spermatophyta</taxon>
        <taxon>Magnoliopsida</taxon>
        <taxon>eudicotyledons</taxon>
        <taxon>Gunneridae</taxon>
        <taxon>Pentapetalae</taxon>
        <taxon>asterids</taxon>
        <taxon>campanulids</taxon>
        <taxon>Apiales</taxon>
        <taxon>Apiaceae</taxon>
        <taxon>Apioideae</taxon>
        <taxon>apioid superclade</taxon>
        <taxon>Tordylieae</taxon>
        <taxon>Tordyliinae</taxon>
        <taxon>Heracleum</taxon>
    </lineage>
</organism>
<keyword evidence="3" id="KW-1185">Reference proteome</keyword>
<accession>A0AAD8I985</accession>
<evidence type="ECO:0000256" key="1">
    <source>
        <dbReference type="SAM" id="MobiDB-lite"/>
    </source>
</evidence>